<dbReference type="PANTHER" id="PTHR13789:SF309">
    <property type="entry name" value="PUTATIVE (AFU_ORTHOLOGUE AFUA_6G14510)-RELATED"/>
    <property type="match status" value="1"/>
</dbReference>
<organism evidence="4 5">
    <name type="scientific">Flavihumibacter petaseus NBRC 106054</name>
    <dbReference type="NCBI Taxonomy" id="1220578"/>
    <lineage>
        <taxon>Bacteria</taxon>
        <taxon>Pseudomonadati</taxon>
        <taxon>Bacteroidota</taxon>
        <taxon>Chitinophagia</taxon>
        <taxon>Chitinophagales</taxon>
        <taxon>Chitinophagaceae</taxon>
        <taxon>Flavihumibacter</taxon>
    </lineage>
</organism>
<evidence type="ECO:0000313" key="4">
    <source>
        <dbReference type="EMBL" id="GAO44928.1"/>
    </source>
</evidence>
<keyword evidence="2 4" id="KW-0503">Monooxygenase</keyword>
<dbReference type="InterPro" id="IPR036188">
    <property type="entry name" value="FAD/NAD-bd_sf"/>
</dbReference>
<dbReference type="Proteomes" id="UP000033121">
    <property type="component" value="Unassembled WGS sequence"/>
</dbReference>
<name>A0A0E9N557_9BACT</name>
<dbReference type="OrthoDB" id="9766816at2"/>
<dbReference type="EMBL" id="BBWV01000004">
    <property type="protein sequence ID" value="GAO44928.1"/>
    <property type="molecule type" value="Genomic_DNA"/>
</dbReference>
<evidence type="ECO:0000313" key="5">
    <source>
        <dbReference type="Proteomes" id="UP000033121"/>
    </source>
</evidence>
<evidence type="ECO:0000259" key="3">
    <source>
        <dbReference type="Pfam" id="PF01494"/>
    </source>
</evidence>
<dbReference type="GO" id="GO:0071949">
    <property type="term" value="F:FAD binding"/>
    <property type="evidence" value="ECO:0007669"/>
    <property type="project" value="InterPro"/>
</dbReference>
<reference evidence="4 5" key="1">
    <citation type="submission" date="2015-04" db="EMBL/GenBank/DDBJ databases">
        <title>Whole genome shotgun sequence of Flavihumibacter petaseus NBRC 106054.</title>
        <authorList>
            <person name="Miyazawa S."/>
            <person name="Hosoyama A."/>
            <person name="Hashimoto M."/>
            <person name="Noguchi M."/>
            <person name="Tsuchikane K."/>
            <person name="Ohji S."/>
            <person name="Yamazoe A."/>
            <person name="Ichikawa N."/>
            <person name="Kimura A."/>
            <person name="Fujita N."/>
        </authorList>
    </citation>
    <scope>NUCLEOTIDE SEQUENCE [LARGE SCALE GENOMIC DNA]</scope>
    <source>
        <strain evidence="4 5">NBRC 106054</strain>
    </source>
</reference>
<keyword evidence="1" id="KW-0560">Oxidoreductase</keyword>
<evidence type="ECO:0000256" key="1">
    <source>
        <dbReference type="ARBA" id="ARBA00023002"/>
    </source>
</evidence>
<dbReference type="SUPFAM" id="SSF51905">
    <property type="entry name" value="FAD/NAD(P)-binding domain"/>
    <property type="match status" value="1"/>
</dbReference>
<sequence length="384" mass="42544">MEDNKTWSEWSIIGGGIAGLTAAIALERAGITATLFEAADSWKEVGAGIALAPNAMAALARLGVEAEVITAGNPLQSFSILDEGGRCITKTDLRRLHQQFGHENLTIHRADLQGILLNNIVETTLIMGKRAIALSSTGEEQALTFADGTRHLTRYLIVADGIHSPIRQQLIPGSVPRYAGYTCWRGIADNTQLQCKDTSETWAPGGRFGIVPLKQNRTYWFACVNGPKADPFFRSCQLEDLHRIFRNYHAPVRELLLRTPPENLVWGDIMDLAPLDRFAFGNIVLIGDAAHATTPNMGQGACMAIEDGELLGALLSERIPSDAFILFEDKRLKRTRNVVTQSRRIGRMAQCNRPFLVRSRNTLMRLLPARMNEIQLKRAYGEIR</sequence>
<keyword evidence="5" id="KW-1185">Reference proteome</keyword>
<dbReference type="InterPro" id="IPR002938">
    <property type="entry name" value="FAD-bd"/>
</dbReference>
<dbReference type="NCBIfam" id="NF005243">
    <property type="entry name" value="PRK06753.1"/>
    <property type="match status" value="1"/>
</dbReference>
<dbReference type="STRING" id="1220578.FPE01S_04_01710"/>
<protein>
    <submittedName>
        <fullName evidence="4">Putative monooxygenase</fullName>
    </submittedName>
</protein>
<dbReference type="AlphaFoldDB" id="A0A0E9N557"/>
<comment type="caution">
    <text evidence="4">The sequence shown here is derived from an EMBL/GenBank/DDBJ whole genome shotgun (WGS) entry which is preliminary data.</text>
</comment>
<gene>
    <name evidence="4" type="ORF">FPE01S_04_01710</name>
</gene>
<dbReference type="InterPro" id="IPR050493">
    <property type="entry name" value="FAD-dep_Monooxygenase_BioMet"/>
</dbReference>
<dbReference type="PRINTS" id="PR00420">
    <property type="entry name" value="RNGMNOXGNASE"/>
</dbReference>
<proteinExistence type="predicted"/>
<dbReference type="Gene3D" id="3.50.50.60">
    <property type="entry name" value="FAD/NAD(P)-binding domain"/>
    <property type="match status" value="1"/>
</dbReference>
<dbReference type="GO" id="GO:0004497">
    <property type="term" value="F:monooxygenase activity"/>
    <property type="evidence" value="ECO:0007669"/>
    <property type="project" value="UniProtKB-KW"/>
</dbReference>
<dbReference type="PANTHER" id="PTHR13789">
    <property type="entry name" value="MONOOXYGENASE"/>
    <property type="match status" value="1"/>
</dbReference>
<evidence type="ECO:0000256" key="2">
    <source>
        <dbReference type="ARBA" id="ARBA00023033"/>
    </source>
</evidence>
<dbReference type="Pfam" id="PF01494">
    <property type="entry name" value="FAD_binding_3"/>
    <property type="match status" value="1"/>
</dbReference>
<accession>A0A0E9N557</accession>
<feature type="domain" description="FAD-binding" evidence="3">
    <location>
        <begin position="12"/>
        <end position="320"/>
    </location>
</feature>